<dbReference type="InterPro" id="IPR052344">
    <property type="entry name" value="Transposase-related"/>
</dbReference>
<dbReference type="PANTHER" id="PTHR33678">
    <property type="entry name" value="BLL1576 PROTEIN"/>
    <property type="match status" value="1"/>
</dbReference>
<evidence type="ECO:0000313" key="3">
    <source>
        <dbReference type="Proteomes" id="UP000182149"/>
    </source>
</evidence>
<dbReference type="NCBIfam" id="NF033517">
    <property type="entry name" value="transpos_IS66"/>
    <property type="match status" value="1"/>
</dbReference>
<gene>
    <name evidence="2" type="ORF">RU93_GL000743</name>
</gene>
<dbReference type="STRING" id="328396.RU93_GL000743"/>
<dbReference type="Proteomes" id="UP000182149">
    <property type="component" value="Unassembled WGS sequence"/>
</dbReference>
<dbReference type="Pfam" id="PF03050">
    <property type="entry name" value="DDE_Tnp_IS66"/>
    <property type="match status" value="1"/>
</dbReference>
<dbReference type="PANTHER" id="PTHR33678:SF1">
    <property type="entry name" value="BLL1576 PROTEIN"/>
    <property type="match status" value="1"/>
</dbReference>
<sequence length="268" mass="31389">MGYADETPYRVLESEKATNYFWAFSNFEHSEKPFVIFHYAQTRSREIPRAFLADFKGYLHCDGYSSYDSLENILPVRCYAHVRRKFYEALPQTTACETIHPAEYVLNQLKKCFKLEQDWKPLSPKERLVQRKAELKPRMDALYRYVGEISAVPKSKLDKAIQYFMKYRKDLERVFEDGRLELTNNQSERLIKDLVMGRKNYLFSTSYAGAEALGNILSLLKTSELNGLNPSKYFTYLFEALPNLPVLTSKHVDDYLPWSPKVQEHCKA</sequence>
<name>A0A1L8QPH9_9ENTE</name>
<dbReference type="InterPro" id="IPR004291">
    <property type="entry name" value="Transposase_IS66_central"/>
</dbReference>
<feature type="domain" description="Transposase IS66 central" evidence="1">
    <location>
        <begin position="3"/>
        <end position="211"/>
    </location>
</feature>
<protein>
    <recommendedName>
        <fullName evidence="1">Transposase IS66 central domain-containing protein</fullName>
    </recommendedName>
</protein>
<keyword evidence="3" id="KW-1185">Reference proteome</keyword>
<organism evidence="2 3">
    <name type="scientific">Enterococcus aquimarinus</name>
    <dbReference type="NCBI Taxonomy" id="328396"/>
    <lineage>
        <taxon>Bacteria</taxon>
        <taxon>Bacillati</taxon>
        <taxon>Bacillota</taxon>
        <taxon>Bacilli</taxon>
        <taxon>Lactobacillales</taxon>
        <taxon>Enterococcaceae</taxon>
        <taxon>Enterococcus</taxon>
    </lineage>
</organism>
<accession>A0A1L8QPH9</accession>
<dbReference type="AlphaFoldDB" id="A0A1L8QPH9"/>
<evidence type="ECO:0000313" key="2">
    <source>
        <dbReference type="EMBL" id="OJG09412.1"/>
    </source>
</evidence>
<comment type="caution">
    <text evidence="2">The sequence shown here is derived from an EMBL/GenBank/DDBJ whole genome shotgun (WGS) entry which is preliminary data.</text>
</comment>
<evidence type="ECO:0000259" key="1">
    <source>
        <dbReference type="Pfam" id="PF03050"/>
    </source>
</evidence>
<proteinExistence type="predicted"/>
<reference evidence="2 3" key="1">
    <citation type="submission" date="2014-12" db="EMBL/GenBank/DDBJ databases">
        <title>Draft genome sequences of 29 type strains of Enterococci.</title>
        <authorList>
            <person name="Zhong Z."/>
            <person name="Sun Z."/>
            <person name="Liu W."/>
            <person name="Zhang W."/>
            <person name="Zhang H."/>
        </authorList>
    </citation>
    <scope>NUCLEOTIDE SEQUENCE [LARGE SCALE GENOMIC DNA]</scope>
    <source>
        <strain evidence="2 3">DSM 17690</strain>
    </source>
</reference>
<dbReference type="EMBL" id="JXKD01000016">
    <property type="protein sequence ID" value="OJG09412.1"/>
    <property type="molecule type" value="Genomic_DNA"/>
</dbReference>